<keyword evidence="5" id="KW-0064">Aspartyl protease</keyword>
<feature type="region of interest" description="Disordered" evidence="9">
    <location>
        <begin position="479"/>
        <end position="498"/>
    </location>
</feature>
<proteinExistence type="inferred from homology"/>
<feature type="compositionally biased region" description="Low complexity" evidence="9">
    <location>
        <begin position="338"/>
        <end position="347"/>
    </location>
</feature>
<dbReference type="Gene3D" id="3.40.50.1450">
    <property type="entry name" value="HybD-like"/>
    <property type="match status" value="1"/>
</dbReference>
<evidence type="ECO:0000313" key="10">
    <source>
        <dbReference type="EMBL" id="EFE71360.2"/>
    </source>
</evidence>
<feature type="binding site" evidence="8">
    <location>
        <position position="442"/>
    </location>
    <ligand>
        <name>Zn(2+)</name>
        <dbReference type="ChEBI" id="CHEBI:29105"/>
    </ligand>
</feature>
<dbReference type="InterPro" id="IPR000688">
    <property type="entry name" value="HypA/HybF"/>
</dbReference>
<dbReference type="GO" id="GO:0016485">
    <property type="term" value="P:protein processing"/>
    <property type="evidence" value="ECO:0007669"/>
    <property type="project" value="TreeGrafter"/>
</dbReference>
<dbReference type="CDD" id="cd06068">
    <property type="entry name" value="H2MP_like-1"/>
    <property type="match status" value="1"/>
</dbReference>
<protein>
    <recommendedName>
        <fullName evidence="8">Hydrogenase maturation factor HypA</fullName>
    </recommendedName>
</protein>
<dbReference type="NCBIfam" id="TIGR00072">
    <property type="entry name" value="hydrog_prot"/>
    <property type="match status" value="1"/>
</dbReference>
<keyword evidence="7 8" id="KW-0862">Zinc</keyword>
<evidence type="ECO:0000256" key="3">
    <source>
        <dbReference type="ARBA" id="ARBA00022670"/>
    </source>
</evidence>
<dbReference type="GO" id="GO:0008047">
    <property type="term" value="F:enzyme activator activity"/>
    <property type="evidence" value="ECO:0007669"/>
    <property type="project" value="InterPro"/>
</dbReference>
<dbReference type="InterPro" id="IPR023430">
    <property type="entry name" value="Pept_HybD-like_dom_sf"/>
</dbReference>
<feature type="region of interest" description="Disordered" evidence="9">
    <location>
        <begin position="27"/>
        <end position="112"/>
    </location>
</feature>
<evidence type="ECO:0000256" key="7">
    <source>
        <dbReference type="ARBA" id="ARBA00022833"/>
    </source>
</evidence>
<keyword evidence="6" id="KW-0378">Hydrolase</keyword>
<reference evidence="11" key="1">
    <citation type="submission" date="2008-12" db="EMBL/GenBank/DDBJ databases">
        <title>Annotation of Streptomyces ghanaensis ATCC 14672.</title>
        <authorList>
            <consortium name="The Broad Institute Genome Sequencing Platform"/>
            <consortium name="Broad Institute Microbial Sequencing Center"/>
            <person name="Fischbach M."/>
            <person name="Ward D."/>
            <person name="Young S."/>
            <person name="Kodira C.D."/>
            <person name="Zeng Q."/>
            <person name="Koehrsen M."/>
            <person name="Godfrey P."/>
            <person name="Alvarado L."/>
            <person name="Berlin A.M."/>
            <person name="Borenstein D."/>
            <person name="Chen Z."/>
            <person name="Engels R."/>
            <person name="Freedman E."/>
            <person name="Gellesch M."/>
            <person name="Goldberg J."/>
            <person name="Griggs A."/>
            <person name="Gujja S."/>
            <person name="Heiman D.I."/>
            <person name="Hepburn T.A."/>
            <person name="Howarth C."/>
            <person name="Jen D."/>
            <person name="Larson L."/>
            <person name="Lewis B."/>
            <person name="Mehta T."/>
            <person name="Park D."/>
            <person name="Pearson M."/>
            <person name="Roberts A."/>
            <person name="Saif S."/>
            <person name="Shea T.D."/>
            <person name="Shenoy N."/>
            <person name="Sisk P."/>
            <person name="Stolte C."/>
            <person name="Sykes S.N."/>
            <person name="Walk T."/>
            <person name="White J."/>
            <person name="Yandava C."/>
            <person name="Straight P."/>
            <person name="Clardy J."/>
            <person name="Hung D."/>
            <person name="Kolter R."/>
            <person name="Mekalanos J."/>
            <person name="Walker S."/>
            <person name="Walsh C.T."/>
            <person name="Wieland B.L.C."/>
            <person name="Ilzarbe M."/>
            <person name="Galagan J."/>
            <person name="Nusbaum C."/>
            <person name="Birren B."/>
        </authorList>
    </citation>
    <scope>NUCLEOTIDE SEQUENCE [LARGE SCALE GENOMIC DNA]</scope>
    <source>
        <strain evidence="11">ATCC 14672 / DSM 40746 / JCM 4963 / KCTC 9882 / NRRL B-12104 / FH 1290</strain>
    </source>
</reference>
<dbReference type="AlphaFoldDB" id="D6A185"/>
<feature type="binding site" evidence="8">
    <location>
        <position position="368"/>
    </location>
    <ligand>
        <name>Ni(2+)</name>
        <dbReference type="ChEBI" id="CHEBI:49786"/>
    </ligand>
</feature>
<evidence type="ECO:0000256" key="9">
    <source>
        <dbReference type="SAM" id="MobiDB-lite"/>
    </source>
</evidence>
<dbReference type="GO" id="GO:0004190">
    <property type="term" value="F:aspartic-type endopeptidase activity"/>
    <property type="evidence" value="ECO:0007669"/>
    <property type="project" value="UniProtKB-KW"/>
</dbReference>
<accession>D6A185</accession>
<feature type="binding site" evidence="8">
    <location>
        <position position="459"/>
    </location>
    <ligand>
        <name>Zn(2+)</name>
        <dbReference type="ChEBI" id="CHEBI:29105"/>
    </ligand>
</feature>
<dbReference type="InterPro" id="IPR000671">
    <property type="entry name" value="Peptidase_A31"/>
</dbReference>
<evidence type="ECO:0000256" key="2">
    <source>
        <dbReference type="ARBA" id="ARBA00022596"/>
    </source>
</evidence>
<comment type="function">
    <text evidence="8">Involved in the maturation of [NiFe] hydrogenases. Required for nickel insertion into the metal center of the hydrogenase.</text>
</comment>
<name>D6A185_STRV1</name>
<keyword evidence="3" id="KW-0645">Protease</keyword>
<comment type="similarity">
    <text evidence="1">Belongs to the peptidase A31 family.</text>
</comment>
<dbReference type="Proteomes" id="UP000003824">
    <property type="component" value="Unassembled WGS sequence"/>
</dbReference>
<feature type="region of interest" description="Disordered" evidence="9">
    <location>
        <begin position="321"/>
        <end position="356"/>
    </location>
</feature>
<dbReference type="eggNOG" id="COG0680">
    <property type="taxonomic scope" value="Bacteria"/>
</dbReference>
<dbReference type="GO" id="GO:0008270">
    <property type="term" value="F:zinc ion binding"/>
    <property type="evidence" value="ECO:0007669"/>
    <property type="project" value="UniProtKB-UniRule"/>
</dbReference>
<dbReference type="PANTHER" id="PTHR30302:SF1">
    <property type="entry name" value="HYDROGENASE 2 MATURATION PROTEASE"/>
    <property type="match status" value="1"/>
</dbReference>
<sequence length="498" mass="51534">MVPLRLRAQPALPAHGPVRVRVLDVQPAASGGRRDGTAAHRGRAAAQRRTGPGHRSGRPGDRVRSRGLHRRGHPAGPPLGRLLRGAVAPRREEGRVRAPGGRHPVGRGTGAGARAHAQDLLRPRRALSRAAPGLRAQGTNVVTTEGSPMTTGAPRPHTLVAGVGNIFLGDDGFGVEVARRLAGQPLPEGVEVADVGIRGVHLAYQLLDGYDTLVVLDATARGGEPGTLYLIDAAEPADGRAPDGLALDGHRMSPDAVLALLGTLCAGTGAVPPRRTWLVGCEPGTVEEGVGLSPRVAAAVPEAVRMVTDLVRDEAVVRPRTAAATAPDGVHRTSYASPPSRRAGPTAGPAPPLMGARTTPGQDGAAMHEMSVALSVVDHVEQAVRPDGAHGVRRVHVEIGELAGVVPDALAFCFELACSGTVLEGAELVTRFLPGRASCAPCGRTWDTGMPPDMTCAACRGGATELLSGRELRITEVHWSAEPAAPDPGPAPHPEESR</sequence>
<evidence type="ECO:0000256" key="4">
    <source>
        <dbReference type="ARBA" id="ARBA00022723"/>
    </source>
</evidence>
<organism evidence="10 11">
    <name type="scientific">Streptomyces viridosporus (strain ATCC 14672 / DSM 40746 / JCM 4963 / KCTC 9882 / NRRL B-12104 / FH 1290)</name>
    <name type="common">Streptomyces ghanaensis</name>
    <dbReference type="NCBI Taxonomy" id="566461"/>
    <lineage>
        <taxon>Bacteria</taxon>
        <taxon>Bacillati</taxon>
        <taxon>Actinomycetota</taxon>
        <taxon>Actinomycetes</taxon>
        <taxon>Kitasatosporales</taxon>
        <taxon>Streptomycetaceae</taxon>
        <taxon>Streptomyces</taxon>
    </lineage>
</organism>
<keyword evidence="4 8" id="KW-0479">Metal-binding</keyword>
<dbReference type="eggNOG" id="COG0375">
    <property type="taxonomic scope" value="Bacteria"/>
</dbReference>
<keyword evidence="2 8" id="KW-0533">Nickel</keyword>
<dbReference type="PRINTS" id="PR00446">
    <property type="entry name" value="HYDRGNUPTAKE"/>
</dbReference>
<comment type="similarity">
    <text evidence="8">Belongs to the HypA/HybF family.</text>
</comment>
<dbReference type="SUPFAM" id="SSF53163">
    <property type="entry name" value="HybD-like"/>
    <property type="match status" value="1"/>
</dbReference>
<dbReference type="EMBL" id="DS999641">
    <property type="protein sequence ID" value="EFE71360.2"/>
    <property type="molecule type" value="Genomic_DNA"/>
</dbReference>
<dbReference type="Gene3D" id="3.30.2320.80">
    <property type="match status" value="1"/>
</dbReference>
<evidence type="ECO:0000256" key="5">
    <source>
        <dbReference type="ARBA" id="ARBA00022750"/>
    </source>
</evidence>
<dbReference type="Pfam" id="PF01750">
    <property type="entry name" value="HycI"/>
    <property type="match status" value="1"/>
</dbReference>
<dbReference type="GO" id="GO:0016151">
    <property type="term" value="F:nickel cation binding"/>
    <property type="evidence" value="ECO:0007669"/>
    <property type="project" value="UniProtKB-UniRule"/>
</dbReference>
<dbReference type="HAMAP" id="MF_00213">
    <property type="entry name" value="HypA_HybF"/>
    <property type="match status" value="1"/>
</dbReference>
<dbReference type="PANTHER" id="PTHR30302">
    <property type="entry name" value="HYDROGENASE 1 MATURATION PROTEASE"/>
    <property type="match status" value="1"/>
</dbReference>
<feature type="binding site" evidence="8">
    <location>
        <position position="456"/>
    </location>
    <ligand>
        <name>Zn(2+)</name>
        <dbReference type="ChEBI" id="CHEBI:29105"/>
    </ligand>
</feature>
<evidence type="ECO:0000256" key="8">
    <source>
        <dbReference type="HAMAP-Rule" id="MF_00213"/>
    </source>
</evidence>
<evidence type="ECO:0000313" key="11">
    <source>
        <dbReference type="Proteomes" id="UP000003824"/>
    </source>
</evidence>
<evidence type="ECO:0000256" key="1">
    <source>
        <dbReference type="ARBA" id="ARBA00006814"/>
    </source>
</evidence>
<evidence type="ECO:0000256" key="6">
    <source>
        <dbReference type="ARBA" id="ARBA00022801"/>
    </source>
</evidence>
<dbReference type="Pfam" id="PF01155">
    <property type="entry name" value="HypA"/>
    <property type="match status" value="1"/>
</dbReference>
<feature type="binding site" evidence="8">
    <location>
        <position position="439"/>
    </location>
    <ligand>
        <name>Zn(2+)</name>
        <dbReference type="ChEBI" id="CHEBI:29105"/>
    </ligand>
</feature>
<gene>
    <name evidence="8" type="primary">hypA</name>
    <name evidence="10" type="ORF">SSFG_06598</name>
</gene>